<dbReference type="PANTHER" id="PTHR33116">
    <property type="entry name" value="REVERSE TRANSCRIPTASE ZINC-BINDING DOMAIN-CONTAINING PROTEIN-RELATED-RELATED"/>
    <property type="match status" value="1"/>
</dbReference>
<keyword evidence="3" id="KW-1185">Reference proteome</keyword>
<sequence length="639" mass="71889">MADHPVTLLAEEEASQANINVLKGLFQRYGEASGQIINPSKSTFYVGSISAARANRIADMLGFSIGTLPFTYLGVPIFKGKPKVCHLQPIADRIKAKLAAWKASLLSMAGRVQIVKSIIHGMLIYSFMIYAWPISLLKDVDRWIRNFIWIGNIDQRKLVTVAWDKVCAPTNEGGLGLRSLRHINEAANLKLCWDLFTSSSHWASLIRARVMRRNQHRFEGKSIHWRSAVNTVISRVSLSGNLSKKASFISMQEFVILKAFNVSVHHPKAPVIKEILWHPSLYNWIKCNTDGAALGSPGLASYQINPETNPSSNQIITEQIQTQNETPEIIQSEPNIPSEPEHAQPQPEPYTSPEHVHTHPEPQTSPKQQTEPDQQTQPEHQIELEQQTSTHTEVIATDSNESVHTEVLQFDETLNSPTRDQVDEMIKELTTSDTQLISFSQPNQNQQQQIPTQHCHVAKKTQEVGTSTASDCVDIQTDPQPQTSPQHTITPLTTEPHPTNSNNPDILSECNSMFSQMHGLHDLRQCDMPSSEYAAQWVSLTEKLVKELYSLQEAYVEEQKKFDKGKVANVEDVIQTQKDTESDQPESTAVRENVEQNLRDRLASIEEDLNEPIQDNLGANPINQEPLRNPVYEADIERI</sequence>
<dbReference type="EMBL" id="DF973321">
    <property type="protein sequence ID" value="GAU25788.1"/>
    <property type="molecule type" value="Genomic_DNA"/>
</dbReference>
<feature type="region of interest" description="Disordered" evidence="1">
    <location>
        <begin position="331"/>
        <end position="387"/>
    </location>
</feature>
<evidence type="ECO:0000313" key="2">
    <source>
        <dbReference type="EMBL" id="GAU25788.1"/>
    </source>
</evidence>
<feature type="region of interest" description="Disordered" evidence="1">
    <location>
        <begin position="576"/>
        <end position="596"/>
    </location>
</feature>
<feature type="compositionally biased region" description="Low complexity" evidence="1">
    <location>
        <begin position="368"/>
        <end position="379"/>
    </location>
</feature>
<name>A0A2Z6M3U3_TRISU</name>
<protein>
    <recommendedName>
        <fullName evidence="4">Reverse transcriptase zinc-binding domain-containing protein</fullName>
    </recommendedName>
</protein>
<dbReference type="AlphaFoldDB" id="A0A2Z6M3U3"/>
<organism evidence="2 3">
    <name type="scientific">Trifolium subterraneum</name>
    <name type="common">Subterranean clover</name>
    <dbReference type="NCBI Taxonomy" id="3900"/>
    <lineage>
        <taxon>Eukaryota</taxon>
        <taxon>Viridiplantae</taxon>
        <taxon>Streptophyta</taxon>
        <taxon>Embryophyta</taxon>
        <taxon>Tracheophyta</taxon>
        <taxon>Spermatophyta</taxon>
        <taxon>Magnoliopsida</taxon>
        <taxon>eudicotyledons</taxon>
        <taxon>Gunneridae</taxon>
        <taxon>Pentapetalae</taxon>
        <taxon>rosids</taxon>
        <taxon>fabids</taxon>
        <taxon>Fabales</taxon>
        <taxon>Fabaceae</taxon>
        <taxon>Papilionoideae</taxon>
        <taxon>50 kb inversion clade</taxon>
        <taxon>NPAAA clade</taxon>
        <taxon>Hologalegina</taxon>
        <taxon>IRL clade</taxon>
        <taxon>Trifolieae</taxon>
        <taxon>Trifolium</taxon>
    </lineage>
</organism>
<dbReference type="OrthoDB" id="1935503at2759"/>
<feature type="region of interest" description="Disordered" evidence="1">
    <location>
        <begin position="478"/>
        <end position="502"/>
    </location>
</feature>
<reference evidence="3" key="1">
    <citation type="journal article" date="2017" name="Front. Plant Sci.">
        <title>Climate Clever Clovers: New Paradigm to Reduce the Environmental Footprint of Ruminants by Breeding Low Methanogenic Forages Utilizing Haplotype Variation.</title>
        <authorList>
            <person name="Kaur P."/>
            <person name="Appels R."/>
            <person name="Bayer P.E."/>
            <person name="Keeble-Gagnere G."/>
            <person name="Wang J."/>
            <person name="Hirakawa H."/>
            <person name="Shirasawa K."/>
            <person name="Vercoe P."/>
            <person name="Stefanova K."/>
            <person name="Durmic Z."/>
            <person name="Nichols P."/>
            <person name="Revell C."/>
            <person name="Isobe S.N."/>
            <person name="Edwards D."/>
            <person name="Erskine W."/>
        </authorList>
    </citation>
    <scope>NUCLEOTIDE SEQUENCE [LARGE SCALE GENOMIC DNA]</scope>
    <source>
        <strain evidence="3">cv. Daliak</strain>
    </source>
</reference>
<evidence type="ECO:0008006" key="4">
    <source>
        <dbReference type="Google" id="ProtNLM"/>
    </source>
</evidence>
<evidence type="ECO:0000313" key="3">
    <source>
        <dbReference type="Proteomes" id="UP000242715"/>
    </source>
</evidence>
<gene>
    <name evidence="2" type="ORF">TSUD_222460</name>
</gene>
<dbReference type="Proteomes" id="UP000242715">
    <property type="component" value="Unassembled WGS sequence"/>
</dbReference>
<dbReference type="PANTHER" id="PTHR33116:SF80">
    <property type="entry name" value="REVERSE TRANSCRIPTASE ZINC-BINDING DOMAIN-CONTAINING PROTEIN"/>
    <property type="match status" value="1"/>
</dbReference>
<accession>A0A2Z6M3U3</accession>
<proteinExistence type="predicted"/>
<evidence type="ECO:0000256" key="1">
    <source>
        <dbReference type="SAM" id="MobiDB-lite"/>
    </source>
</evidence>